<gene>
    <name evidence="3" type="ORF">Hsar01_01159</name>
</gene>
<dbReference type="InterPro" id="IPR036663">
    <property type="entry name" value="Fumarylacetoacetase_C_sf"/>
</dbReference>
<dbReference type="PANTHER" id="PTHR11820:SF8">
    <property type="entry name" value="BLL6360 PROTEIN"/>
    <property type="match status" value="1"/>
</dbReference>
<evidence type="ECO:0000313" key="3">
    <source>
        <dbReference type="EMBL" id="GAA5481944.1"/>
    </source>
</evidence>
<protein>
    <submittedName>
        <fullName evidence="3">Ureidoglycolate lyase</fullName>
    </submittedName>
</protein>
<reference evidence="3 4" key="1">
    <citation type="submission" date="2024-02" db="EMBL/GenBank/DDBJ databases">
        <title>Haloferula sargassicola NBRC 104335.</title>
        <authorList>
            <person name="Ichikawa N."/>
            <person name="Katano-Makiyama Y."/>
            <person name="Hidaka K."/>
        </authorList>
    </citation>
    <scope>NUCLEOTIDE SEQUENCE [LARGE SCALE GENOMIC DNA]</scope>
    <source>
        <strain evidence="3 4">NBRC 104335</strain>
    </source>
</reference>
<organism evidence="3 4">
    <name type="scientific">Haloferula sargassicola</name>
    <dbReference type="NCBI Taxonomy" id="490096"/>
    <lineage>
        <taxon>Bacteria</taxon>
        <taxon>Pseudomonadati</taxon>
        <taxon>Verrucomicrobiota</taxon>
        <taxon>Verrucomicrobiia</taxon>
        <taxon>Verrucomicrobiales</taxon>
        <taxon>Verrucomicrobiaceae</taxon>
        <taxon>Haloferula</taxon>
    </lineage>
</organism>
<dbReference type="EMBL" id="BAABRI010000005">
    <property type="protein sequence ID" value="GAA5481944.1"/>
    <property type="molecule type" value="Genomic_DNA"/>
</dbReference>
<sequence length="284" mass="30776">MKLIRFGEAGREEPGVILDDGRWIDASGQFHDYDESFFAFGGMEALEAWVSDGCPDCIAIPPGTRLGPPIDRPSKIVCIGKNYLDHAKEFGEGIPTEPVLFMKATTAWSGPTDDVLRPAGSDRLDYEVELAVVIGKTVSGIVSEDEALPHVAGYSVFCDYSERAFQKDMGGQWVKGKSCDSFAPMGPWLTPAAAVPDPQGLRLWCKVNGEMRQNGWTGDMMFGVAHLIHYISRFMSLLPGDVIATGTPSGVAMGMDPPRYLLPGDCVECGVEGLGELRQRVVQG</sequence>
<keyword evidence="4" id="KW-1185">Reference proteome</keyword>
<keyword evidence="3" id="KW-0456">Lyase</keyword>
<comment type="caution">
    <text evidence="3">The sequence shown here is derived from an EMBL/GenBank/DDBJ whole genome shotgun (WGS) entry which is preliminary data.</text>
</comment>
<keyword evidence="1" id="KW-0479">Metal-binding</keyword>
<evidence type="ECO:0000259" key="2">
    <source>
        <dbReference type="Pfam" id="PF01557"/>
    </source>
</evidence>
<evidence type="ECO:0000313" key="4">
    <source>
        <dbReference type="Proteomes" id="UP001476282"/>
    </source>
</evidence>
<dbReference type="RefSeq" id="WP_353566087.1">
    <property type="nucleotide sequence ID" value="NZ_BAABRI010000005.1"/>
</dbReference>
<evidence type="ECO:0000256" key="1">
    <source>
        <dbReference type="ARBA" id="ARBA00022723"/>
    </source>
</evidence>
<accession>A0ABP9UKV9</accession>
<dbReference type="Pfam" id="PF01557">
    <property type="entry name" value="FAA_hydrolase"/>
    <property type="match status" value="1"/>
</dbReference>
<dbReference type="InterPro" id="IPR011234">
    <property type="entry name" value="Fumarylacetoacetase-like_C"/>
</dbReference>
<proteinExistence type="predicted"/>
<dbReference type="Proteomes" id="UP001476282">
    <property type="component" value="Unassembled WGS sequence"/>
</dbReference>
<name>A0ABP9UKV9_9BACT</name>
<dbReference type="GO" id="GO:0016829">
    <property type="term" value="F:lyase activity"/>
    <property type="evidence" value="ECO:0007669"/>
    <property type="project" value="UniProtKB-KW"/>
</dbReference>
<dbReference type="Gene3D" id="3.90.850.10">
    <property type="entry name" value="Fumarylacetoacetase-like, C-terminal domain"/>
    <property type="match status" value="1"/>
</dbReference>
<dbReference type="SUPFAM" id="SSF56529">
    <property type="entry name" value="FAH"/>
    <property type="match status" value="1"/>
</dbReference>
<dbReference type="PANTHER" id="PTHR11820">
    <property type="entry name" value="ACYLPYRUVASE"/>
    <property type="match status" value="1"/>
</dbReference>
<feature type="domain" description="Fumarylacetoacetase-like C-terminal" evidence="2">
    <location>
        <begin position="75"/>
        <end position="282"/>
    </location>
</feature>